<evidence type="ECO:0000256" key="1">
    <source>
        <dbReference type="ARBA" id="ARBA00002672"/>
    </source>
</evidence>
<dbReference type="AlphaFoldDB" id="A0A6G9I9X4"/>
<keyword evidence="9 10" id="KW-0472">Membrane</keyword>
<comment type="similarity">
    <text evidence="3">Belongs to the nicotinamide ribonucleoside (NR) uptake permease (TC 4.B.1) family.</text>
</comment>
<keyword evidence="6" id="KW-1003">Cell membrane</keyword>
<feature type="transmembrane region" description="Helical" evidence="10">
    <location>
        <begin position="48"/>
        <end position="66"/>
    </location>
</feature>
<accession>A0A6G9I9X4</accession>
<evidence type="ECO:0000313" key="12">
    <source>
        <dbReference type="Proteomes" id="UP000501168"/>
    </source>
</evidence>
<evidence type="ECO:0000256" key="4">
    <source>
        <dbReference type="ARBA" id="ARBA00017522"/>
    </source>
</evidence>
<evidence type="ECO:0000256" key="6">
    <source>
        <dbReference type="ARBA" id="ARBA00022475"/>
    </source>
</evidence>
<evidence type="ECO:0000256" key="8">
    <source>
        <dbReference type="ARBA" id="ARBA00022989"/>
    </source>
</evidence>
<feature type="transmembrane region" description="Helical" evidence="10">
    <location>
        <begin position="161"/>
        <end position="180"/>
    </location>
</feature>
<feature type="transmembrane region" description="Helical" evidence="10">
    <location>
        <begin position="72"/>
        <end position="90"/>
    </location>
</feature>
<dbReference type="Pfam" id="PF04973">
    <property type="entry name" value="NMN_transporter"/>
    <property type="match status" value="1"/>
</dbReference>
<feature type="transmembrane region" description="Helical" evidence="10">
    <location>
        <begin position="187"/>
        <end position="204"/>
    </location>
</feature>
<proteinExistence type="inferred from homology"/>
<evidence type="ECO:0000256" key="10">
    <source>
        <dbReference type="SAM" id="Phobius"/>
    </source>
</evidence>
<feature type="transmembrane region" description="Helical" evidence="10">
    <location>
        <begin position="23"/>
        <end position="41"/>
    </location>
</feature>
<comment type="function">
    <text evidence="1">Required for nicotinamide riboside transport across the inner membrane.</text>
</comment>
<evidence type="ECO:0000256" key="5">
    <source>
        <dbReference type="ARBA" id="ARBA00022448"/>
    </source>
</evidence>
<dbReference type="InParanoid" id="A0A6G9I9X4"/>
<reference evidence="11 12" key="1">
    <citation type="submission" date="2020-03" db="EMBL/GenBank/DDBJ databases">
        <title>Complete genome sequence of Orbus sp. IPMB12 (BCRC 80908).</title>
        <authorList>
            <person name="Lo W.-S."/>
            <person name="Chang T.-H."/>
            <person name="Kuo C.-H."/>
        </authorList>
    </citation>
    <scope>NUCLEOTIDE SEQUENCE [LARGE SCALE GENOMIC DNA]</scope>
    <source>
        <strain evidence="11 12">IPMB12</strain>
    </source>
</reference>
<sequence>MIDLLSTSNILVHIPVGSGGYDLSYIEAIGTICGLLCIYLASIEKTINYLFGLLNVSLFAIIFFQINLYASLMLQVFFFIANIYGWYAWTRVKEGTQEVELKTRWMSAPKLITTIIICAVFIGLLTVYIDPVFKVLTDIVVNGLNAVGFNITMPELEPDAYPFWDSTMMVLSIVAQILMTRKYVENWIIWVIINLISIVIFSLQGVYAMAIEYAILTFIALNGVKMWQKSAKENGSKPLSSINS</sequence>
<evidence type="ECO:0000256" key="2">
    <source>
        <dbReference type="ARBA" id="ARBA00004651"/>
    </source>
</evidence>
<evidence type="ECO:0000256" key="3">
    <source>
        <dbReference type="ARBA" id="ARBA00006669"/>
    </source>
</evidence>
<keyword evidence="8 10" id="KW-1133">Transmembrane helix</keyword>
<dbReference type="GO" id="GO:0005886">
    <property type="term" value="C:plasma membrane"/>
    <property type="evidence" value="ECO:0007669"/>
    <property type="project" value="UniProtKB-SubCell"/>
</dbReference>
<dbReference type="NCBIfam" id="TIGR01528">
    <property type="entry name" value="NMN_trans_PnuC"/>
    <property type="match status" value="1"/>
</dbReference>
<dbReference type="EMBL" id="CP050253">
    <property type="protein sequence ID" value="QIQ20380.1"/>
    <property type="molecule type" value="Genomic_DNA"/>
</dbReference>
<organism evidence="11 12">
    <name type="scientific">Zophobihabitans entericus</name>
    <dbReference type="NCBI Taxonomy" id="1635327"/>
    <lineage>
        <taxon>Bacteria</taxon>
        <taxon>Pseudomonadati</taxon>
        <taxon>Pseudomonadota</taxon>
        <taxon>Gammaproteobacteria</taxon>
        <taxon>Orbales</taxon>
        <taxon>Orbaceae</taxon>
        <taxon>Zophobihabitans</taxon>
    </lineage>
</organism>
<evidence type="ECO:0000313" key="11">
    <source>
        <dbReference type="EMBL" id="QIQ20380.1"/>
    </source>
</evidence>
<evidence type="ECO:0000256" key="9">
    <source>
        <dbReference type="ARBA" id="ARBA00023136"/>
    </source>
</evidence>
<dbReference type="InterPro" id="IPR006419">
    <property type="entry name" value="NMN_transpt_PnuC"/>
</dbReference>
<name>A0A6G9I9X4_9GAMM</name>
<evidence type="ECO:0000256" key="7">
    <source>
        <dbReference type="ARBA" id="ARBA00022692"/>
    </source>
</evidence>
<dbReference type="PANTHER" id="PTHR36122:SF2">
    <property type="entry name" value="NICOTINAMIDE RIBOSIDE TRANSPORTER PNUC"/>
    <property type="match status" value="1"/>
</dbReference>
<keyword evidence="7 10" id="KW-0812">Transmembrane</keyword>
<dbReference type="Proteomes" id="UP000501168">
    <property type="component" value="Chromosome"/>
</dbReference>
<dbReference type="GO" id="GO:0034257">
    <property type="term" value="F:nicotinamide riboside transmembrane transporter activity"/>
    <property type="evidence" value="ECO:0007669"/>
    <property type="project" value="InterPro"/>
</dbReference>
<feature type="transmembrane region" description="Helical" evidence="10">
    <location>
        <begin position="111"/>
        <end position="129"/>
    </location>
</feature>
<keyword evidence="12" id="KW-1185">Reference proteome</keyword>
<gene>
    <name evidence="11" type="ORF">IPMB12_01000</name>
</gene>
<dbReference type="PANTHER" id="PTHR36122">
    <property type="entry name" value="NICOTINAMIDE RIBOSIDE TRANSPORTER PNUC"/>
    <property type="match status" value="1"/>
</dbReference>
<keyword evidence="5" id="KW-0813">Transport</keyword>
<dbReference type="FunCoup" id="A0A6G9I9X4">
    <property type="interactions" value="51"/>
</dbReference>
<dbReference type="KEGG" id="orb:IPMB12_01000"/>
<dbReference type="NCBIfam" id="NF011926">
    <property type="entry name" value="PRK15397.1"/>
    <property type="match status" value="1"/>
</dbReference>
<comment type="subcellular location">
    <subcellularLocation>
        <location evidence="2">Cell membrane</location>
        <topology evidence="2">Multi-pass membrane protein</topology>
    </subcellularLocation>
</comment>
<protein>
    <recommendedName>
        <fullName evidence="4">Nicotinamide riboside transporter PnuC</fullName>
    </recommendedName>
</protein>